<feature type="domain" description="AGC-kinase C-terminal" evidence="36">
    <location>
        <begin position="359"/>
        <end position="428"/>
    </location>
</feature>
<dbReference type="InterPro" id="IPR017892">
    <property type="entry name" value="Pkinase_C"/>
</dbReference>
<keyword evidence="39" id="KW-1185">Reference proteome</keyword>
<feature type="coiled-coil region" evidence="31">
    <location>
        <begin position="1131"/>
        <end position="1158"/>
    </location>
</feature>
<evidence type="ECO:0000256" key="25">
    <source>
        <dbReference type="ARBA" id="ARBA00065158"/>
    </source>
</evidence>
<protein>
    <recommendedName>
        <fullName evidence="26">Rho-associated protein kinase let-502</fullName>
        <ecNumber evidence="6">2.7.11.1</ecNumber>
    </recommendedName>
    <alternativeName>
        <fullName evidence="27">Lethal protein 502</fullName>
    </alternativeName>
    <alternativeName>
        <fullName evidence="28">Rho-binding kinase let-502</fullName>
    </alternativeName>
</protein>
<evidence type="ECO:0000256" key="1">
    <source>
        <dbReference type="ARBA" id="ARBA00001946"/>
    </source>
</evidence>
<dbReference type="InterPro" id="IPR011009">
    <property type="entry name" value="Kinase-like_dom_sf"/>
</dbReference>
<dbReference type="SUPFAM" id="SSF103652">
    <property type="entry name" value="G protein-binding domain"/>
    <property type="match status" value="1"/>
</dbReference>
<dbReference type="GO" id="GO:0031032">
    <property type="term" value="P:actomyosin structure organization"/>
    <property type="evidence" value="ECO:0007669"/>
    <property type="project" value="TreeGrafter"/>
</dbReference>
<dbReference type="PROSITE" id="PS00107">
    <property type="entry name" value="PROTEIN_KINASE_ATP"/>
    <property type="match status" value="1"/>
</dbReference>
<dbReference type="PROSITE" id="PS51859">
    <property type="entry name" value="RHO_BD"/>
    <property type="match status" value="1"/>
</dbReference>
<dbReference type="SUPFAM" id="SSF57889">
    <property type="entry name" value="Cysteine-rich domain"/>
    <property type="match status" value="1"/>
</dbReference>
<evidence type="ECO:0000256" key="11">
    <source>
        <dbReference type="ARBA" id="ARBA00022679"/>
    </source>
</evidence>
<dbReference type="PROSITE" id="PS50003">
    <property type="entry name" value="PH_DOMAIN"/>
    <property type="match status" value="1"/>
</dbReference>
<dbReference type="Gene3D" id="3.30.60.20">
    <property type="match status" value="1"/>
</dbReference>
<evidence type="ECO:0000256" key="2">
    <source>
        <dbReference type="ARBA" id="ARBA00004236"/>
    </source>
</evidence>
<feature type="domain" description="RhoBD" evidence="37">
    <location>
        <begin position="963"/>
        <end position="1069"/>
    </location>
</feature>
<dbReference type="InterPro" id="IPR011993">
    <property type="entry name" value="PH-like_dom_sf"/>
</dbReference>
<dbReference type="PROSITE" id="PS50011">
    <property type="entry name" value="PROTEIN_KINASE_DOM"/>
    <property type="match status" value="1"/>
</dbReference>
<dbReference type="PROSITE" id="PS50081">
    <property type="entry name" value="ZF_DAG_PE_2"/>
    <property type="match status" value="1"/>
</dbReference>
<feature type="region of interest" description="Disordered" evidence="32">
    <location>
        <begin position="463"/>
        <end position="492"/>
    </location>
</feature>
<sequence length="1421" mass="162792">MSSQSGHPHHLPLGKRGSVVDDDRQRRLRMVEHKLQDPRSIINVDCLLDAVQSLVLDCDHPALRKIKNIDAFVSRYNKICQAVADLRMKSTDFNLIKVIGRGAFGEVQLVRHKSTRKVYAMKLLSKYEMIKRSDSAFFWEERDIMAHANSQWLVQLHFAFQDNKYLYMVMDYMPGGDLVNLMSNYDVPEDWARFYTAEVVLALEAIHSMGFIHRDVKPDNMLLDASGHLKLADFGTCMKMDADGMVRSETAVGTPDYISPEVLRSQGGEGGEGEYGRECDWWSVGVVLYEMVFGETPFYAESLVGTYGKIMDHKNALEFPGDVEVSSSAEGIMRGFLTDRRSRLGFKGAEEVKKHPFFKNDQWNFNTIRHAVPPIVHDLSGDDDTRNFDDVENEAPIENFPTPKAFAGNHLPFVGFTYSKDYQLLTGHDEKMPPPIPDRSARSSVNLGAEASVLTDQLIRERERNEEVNNRLNKQSKELNEANQRENELRSEVGKREKDIALIKHELKEIQRKADQDQEARKKAEMERSEMRKKFEDECNKRTREQNNNHHVAEKISALEKEKREVSDKFKKEQENMDKLKKINTELSVAKAAAQSAVSDLNDKIASLSEDRNLLEREMAKMQSQMQLEKNQRSEASSHVQDLEARIQSLTSEKNALYDREQLKMRETSELSSRLAEVEKSKANLELEHKSLASKYDQLLVKAQTAKESNDLIHNRQESNLEQLKDLEAKLADEKQLRQRSEANMQEKDREYQMLAVDYRQLEYKLNKLEGDNRQESDRTRSFSSQIERLREEKSLLQSDLSVQASEITLLKSNEKRLNRDLSDFRERAKSLEEELSKVKAARSVDDFQRKEVEDQLEAEQYFSTLYKTQVKELQDEVDESKERSTELEREIHSLRAQLTQDRQKAESEARLRQVAEEDIAELEKEKMMIELEMKEIGSKHKADARNMEMQLASLKDTESDLLQKIDQYAKDNSDLQRKLNTLIEQQQADMNVSNVPAHLSSSSSSTTTSSTTTSASSNATLANSGSNNEDHTDSVMEKQKLEKLLDQERLLKQQAVNKLAEIMNRKDFQKKDKKAESKASSAELRKKEKENRRLQQELGVEKDKFNEMAGRYQKDLQDLQCSLYEESQAKLKLSMELDTKESELESIQNKIAHMNIDTASLNSAPGENDLNDGLETNLEGWLQMPSKQNIRRHGWKKLFVIVSSKKIIFFNSETERQNADPTLILDLSKVFHVRPVTQGDVIRAEAKEIPRIFQILYAGEGESRKPGEHATPPITPFEDVKAQGGLIMKNHEFVQISFHMPASCDGCAKQLWSPFRPPPAMECKRCRAKFHKDHITTGAGELVPPCKVNYEPTAAKEMLLMATSSEDQQLWVARLHKRIQKSGYKATSGDGASHDFKQQNIMCHDDQSTPTTPTTTTPQI</sequence>
<feature type="domain" description="Phorbol-ester/DAG-type" evidence="35">
    <location>
        <begin position="1291"/>
        <end position="1347"/>
    </location>
</feature>
<dbReference type="Pfam" id="PF08912">
    <property type="entry name" value="Rho_Binding"/>
    <property type="match status" value="1"/>
</dbReference>
<evidence type="ECO:0000256" key="4">
    <source>
        <dbReference type="ARBA" id="ARBA00004626"/>
    </source>
</evidence>
<dbReference type="CDD" id="cd20813">
    <property type="entry name" value="C1_ROCK"/>
    <property type="match status" value="1"/>
</dbReference>
<feature type="compositionally biased region" description="Low complexity" evidence="32">
    <location>
        <begin position="1001"/>
        <end position="1028"/>
    </location>
</feature>
<evidence type="ECO:0000256" key="28">
    <source>
        <dbReference type="ARBA" id="ARBA00082807"/>
    </source>
</evidence>
<keyword evidence="11" id="KW-0808">Transferase</keyword>
<dbReference type="GO" id="GO:0030866">
    <property type="term" value="P:cortical actin cytoskeleton organization"/>
    <property type="evidence" value="ECO:0007669"/>
    <property type="project" value="TreeGrafter"/>
</dbReference>
<dbReference type="GO" id="GO:0005856">
    <property type="term" value="C:cytoskeleton"/>
    <property type="evidence" value="ECO:0007669"/>
    <property type="project" value="UniProtKB-SubCell"/>
</dbReference>
<dbReference type="GO" id="GO:0031267">
    <property type="term" value="F:small GTPase binding"/>
    <property type="evidence" value="ECO:0007669"/>
    <property type="project" value="InterPro"/>
</dbReference>
<evidence type="ECO:0000256" key="15">
    <source>
        <dbReference type="ARBA" id="ARBA00022777"/>
    </source>
</evidence>
<feature type="region of interest" description="Disordered" evidence="32">
    <location>
        <begin position="996"/>
        <end position="1036"/>
    </location>
</feature>
<dbReference type="Pfam" id="PF25346">
    <property type="entry name" value="PH_MRCK"/>
    <property type="match status" value="1"/>
</dbReference>
<dbReference type="SMART" id="SM00220">
    <property type="entry name" value="S_TKc"/>
    <property type="match status" value="1"/>
</dbReference>
<evidence type="ECO:0000256" key="13">
    <source>
        <dbReference type="ARBA" id="ARBA00022741"/>
    </source>
</evidence>
<evidence type="ECO:0000259" key="37">
    <source>
        <dbReference type="PROSITE" id="PS51859"/>
    </source>
</evidence>
<dbReference type="PROSITE" id="PS51285">
    <property type="entry name" value="AGC_KINASE_CTER"/>
    <property type="match status" value="1"/>
</dbReference>
<dbReference type="GO" id="GO:0007266">
    <property type="term" value="P:Rho protein signal transduction"/>
    <property type="evidence" value="ECO:0007669"/>
    <property type="project" value="UniProtKB-UniRule"/>
</dbReference>
<accession>A0A553N9M7</accession>
<dbReference type="OMA" id="IFEGWLS"/>
<keyword evidence="21" id="KW-0206">Cytoskeleton</keyword>
<evidence type="ECO:0000259" key="33">
    <source>
        <dbReference type="PROSITE" id="PS50003"/>
    </source>
</evidence>
<dbReference type="GO" id="GO:1901888">
    <property type="term" value="P:regulation of cell junction assembly"/>
    <property type="evidence" value="ECO:0007669"/>
    <property type="project" value="TreeGrafter"/>
</dbReference>
<keyword evidence="7" id="KW-1003">Cell membrane</keyword>
<dbReference type="InterPro" id="IPR001849">
    <property type="entry name" value="PH_domain"/>
</dbReference>
<feature type="binding site" evidence="30">
    <location>
        <position position="122"/>
    </location>
    <ligand>
        <name>ATP</name>
        <dbReference type="ChEBI" id="CHEBI:30616"/>
    </ligand>
</feature>
<dbReference type="SMART" id="SM00133">
    <property type="entry name" value="S_TK_X"/>
    <property type="match status" value="1"/>
</dbReference>
<evidence type="ECO:0000256" key="22">
    <source>
        <dbReference type="ARBA" id="ARBA00047899"/>
    </source>
</evidence>
<dbReference type="GO" id="GO:0008270">
    <property type="term" value="F:zinc ion binding"/>
    <property type="evidence" value="ECO:0007669"/>
    <property type="project" value="UniProtKB-KW"/>
</dbReference>
<keyword evidence="8" id="KW-0963">Cytoplasm</keyword>
<dbReference type="InterPro" id="IPR008271">
    <property type="entry name" value="Ser/Thr_kinase_AS"/>
</dbReference>
<keyword evidence="19 29" id="KW-0175">Coiled coil</keyword>
<evidence type="ECO:0000256" key="31">
    <source>
        <dbReference type="SAM" id="Coils"/>
    </source>
</evidence>
<dbReference type="InterPro" id="IPR017441">
    <property type="entry name" value="Protein_kinase_ATP_BS"/>
</dbReference>
<comment type="subunit">
    <text evidence="25">Interacts with rho-1.</text>
</comment>
<keyword evidence="13 30" id="KW-0547">Nucleotide-binding</keyword>
<evidence type="ECO:0000256" key="29">
    <source>
        <dbReference type="PROSITE-ProRule" id="PRU01206"/>
    </source>
</evidence>
<reference evidence="38 39" key="1">
    <citation type="journal article" date="2018" name="Nat. Ecol. Evol.">
        <title>Genomic signatures of mitonuclear coevolution across populations of Tigriopus californicus.</title>
        <authorList>
            <person name="Barreto F.S."/>
            <person name="Watson E.T."/>
            <person name="Lima T.G."/>
            <person name="Willett C.S."/>
            <person name="Edmands S."/>
            <person name="Li W."/>
            <person name="Burton R.S."/>
        </authorList>
    </citation>
    <scope>NUCLEOTIDE SEQUENCE [LARGE SCALE GENOMIC DNA]</scope>
    <source>
        <strain evidence="38 39">San Diego</strain>
    </source>
</reference>
<feature type="domain" description="PH" evidence="33">
    <location>
        <begin position="1176"/>
        <end position="1381"/>
    </location>
</feature>
<dbReference type="InterPro" id="IPR002219">
    <property type="entry name" value="PKC_DAG/PE"/>
</dbReference>
<gene>
    <name evidence="38" type="ORF">TCAL_11305</name>
</gene>
<dbReference type="SMART" id="SM00233">
    <property type="entry name" value="PH"/>
    <property type="match status" value="1"/>
</dbReference>
<dbReference type="InterPro" id="IPR015008">
    <property type="entry name" value="ROCK_Rho-bd_dom"/>
</dbReference>
<evidence type="ECO:0000256" key="23">
    <source>
        <dbReference type="ARBA" id="ARBA00048679"/>
    </source>
</evidence>
<keyword evidence="14" id="KW-0863">Zinc-finger</keyword>
<dbReference type="Gene3D" id="1.10.510.10">
    <property type="entry name" value="Transferase(Phosphotransferase) domain 1"/>
    <property type="match status" value="1"/>
</dbReference>
<evidence type="ECO:0000259" key="35">
    <source>
        <dbReference type="PROSITE" id="PS50081"/>
    </source>
</evidence>
<comment type="subcellular location">
    <subcellularLocation>
        <location evidence="2">Cell membrane</location>
    </subcellularLocation>
    <subcellularLocation>
        <location evidence="4">Cleavage furrow</location>
    </subcellularLocation>
    <subcellularLocation>
        <location evidence="3">Cytoplasm</location>
        <location evidence="3">Cytoskeleton</location>
    </subcellularLocation>
</comment>
<comment type="similarity">
    <text evidence="5">Belongs to the protein kinase superfamily. AGC Ser/Thr protein kinase family.</text>
</comment>
<evidence type="ECO:0000256" key="8">
    <source>
        <dbReference type="ARBA" id="ARBA00022490"/>
    </source>
</evidence>
<dbReference type="CDD" id="cd05596">
    <property type="entry name" value="STKc_ROCK"/>
    <property type="match status" value="1"/>
</dbReference>
<dbReference type="Proteomes" id="UP000318571">
    <property type="component" value="Chromosome 8"/>
</dbReference>
<evidence type="ECO:0000256" key="32">
    <source>
        <dbReference type="SAM" id="MobiDB-lite"/>
    </source>
</evidence>
<keyword evidence="17 30" id="KW-0067">ATP-binding</keyword>
<evidence type="ECO:0000256" key="14">
    <source>
        <dbReference type="ARBA" id="ARBA00022771"/>
    </source>
</evidence>
<evidence type="ECO:0000256" key="24">
    <source>
        <dbReference type="ARBA" id="ARBA00053856"/>
    </source>
</evidence>
<dbReference type="FunFam" id="1.10.510.10:FF:000047">
    <property type="entry name" value="Rho-associated protein kinase 1"/>
    <property type="match status" value="1"/>
</dbReference>
<keyword evidence="20" id="KW-0472">Membrane</keyword>
<evidence type="ECO:0000256" key="7">
    <source>
        <dbReference type="ARBA" id="ARBA00022475"/>
    </source>
</evidence>
<evidence type="ECO:0000256" key="16">
    <source>
        <dbReference type="ARBA" id="ARBA00022833"/>
    </source>
</evidence>
<dbReference type="GO" id="GO:0048598">
    <property type="term" value="P:embryonic morphogenesis"/>
    <property type="evidence" value="ECO:0007669"/>
    <property type="project" value="TreeGrafter"/>
</dbReference>
<dbReference type="GO" id="GO:0000281">
    <property type="term" value="P:mitotic cytokinesis"/>
    <property type="evidence" value="ECO:0007669"/>
    <property type="project" value="TreeGrafter"/>
</dbReference>
<organism evidence="38 39">
    <name type="scientific">Tigriopus californicus</name>
    <name type="common">Marine copepod</name>
    <dbReference type="NCBI Taxonomy" id="6832"/>
    <lineage>
        <taxon>Eukaryota</taxon>
        <taxon>Metazoa</taxon>
        <taxon>Ecdysozoa</taxon>
        <taxon>Arthropoda</taxon>
        <taxon>Crustacea</taxon>
        <taxon>Multicrustacea</taxon>
        <taxon>Hexanauplia</taxon>
        <taxon>Copepoda</taxon>
        <taxon>Harpacticoida</taxon>
        <taxon>Harpacticidae</taxon>
        <taxon>Tigriopus</taxon>
    </lineage>
</organism>
<evidence type="ECO:0000256" key="27">
    <source>
        <dbReference type="ARBA" id="ARBA00079005"/>
    </source>
</evidence>
<evidence type="ECO:0000256" key="26">
    <source>
        <dbReference type="ARBA" id="ARBA00068946"/>
    </source>
</evidence>
<comment type="catalytic activity">
    <reaction evidence="23">
        <text>L-seryl-[protein] + ATP = O-phospho-L-seryl-[protein] + ADP + H(+)</text>
        <dbReference type="Rhea" id="RHEA:17989"/>
        <dbReference type="Rhea" id="RHEA-COMP:9863"/>
        <dbReference type="Rhea" id="RHEA-COMP:11604"/>
        <dbReference type="ChEBI" id="CHEBI:15378"/>
        <dbReference type="ChEBI" id="CHEBI:29999"/>
        <dbReference type="ChEBI" id="CHEBI:30616"/>
        <dbReference type="ChEBI" id="CHEBI:83421"/>
        <dbReference type="ChEBI" id="CHEBI:456216"/>
        <dbReference type="EC" id="2.7.11.1"/>
    </reaction>
</comment>
<keyword evidence="15" id="KW-0418">Kinase</keyword>
<dbReference type="PANTHER" id="PTHR22988">
    <property type="entry name" value="MYOTONIC DYSTROPHY S/T KINASE-RELATED"/>
    <property type="match status" value="1"/>
</dbReference>
<dbReference type="CDD" id="cd01242">
    <property type="entry name" value="PH_ROCK"/>
    <property type="match status" value="1"/>
</dbReference>
<evidence type="ECO:0000256" key="9">
    <source>
        <dbReference type="ARBA" id="ARBA00022527"/>
    </source>
</evidence>
<feature type="compositionally biased region" description="Polar residues" evidence="32">
    <location>
        <begin position="622"/>
        <end position="640"/>
    </location>
</feature>
<keyword evidence="12" id="KW-0479">Metal-binding</keyword>
<dbReference type="InterPro" id="IPR000719">
    <property type="entry name" value="Prot_kinase_dom"/>
</dbReference>
<feature type="domain" description="Protein kinase" evidence="34">
    <location>
        <begin position="93"/>
        <end position="358"/>
    </location>
</feature>
<dbReference type="Gene3D" id="3.30.200.20">
    <property type="entry name" value="Phosphorylase Kinase, domain 1"/>
    <property type="match status" value="1"/>
</dbReference>
<evidence type="ECO:0000256" key="18">
    <source>
        <dbReference type="ARBA" id="ARBA00022842"/>
    </source>
</evidence>
<comment type="function">
    <text evidence="24">Negatively regulates mel-11 to relieve the inhibition of mlc-4, allowing contraction of the circumferentially oriented microfilaments in epidermal cells and thereby regulating myosin II contractility during spermathecal contraction, cleavage furrow contraction in early embryos, and embryonic elongation and morphogenesis. Required for P-cell migration. May also play a role in oocyte cellularization.</text>
</comment>
<dbReference type="STRING" id="6832.A0A553N9M7"/>
<dbReference type="FunFam" id="3.30.200.20:FF:000072">
    <property type="entry name" value="Rho-associated protein kinase 2"/>
    <property type="match status" value="1"/>
</dbReference>
<evidence type="ECO:0000256" key="20">
    <source>
        <dbReference type="ARBA" id="ARBA00023136"/>
    </source>
</evidence>
<feature type="region of interest" description="Disordered" evidence="32">
    <location>
        <begin position="512"/>
        <end position="542"/>
    </location>
</feature>
<keyword evidence="16" id="KW-0862">Zinc</keyword>
<dbReference type="SUPFAM" id="SSF56112">
    <property type="entry name" value="Protein kinase-like (PK-like)"/>
    <property type="match status" value="1"/>
</dbReference>
<evidence type="ECO:0000256" key="19">
    <source>
        <dbReference type="ARBA" id="ARBA00023054"/>
    </source>
</evidence>
<proteinExistence type="inferred from homology"/>
<keyword evidence="10" id="KW-0597">Phosphoprotein</keyword>
<keyword evidence="9" id="KW-0723">Serine/threonine-protein kinase</keyword>
<evidence type="ECO:0000256" key="17">
    <source>
        <dbReference type="ARBA" id="ARBA00022840"/>
    </source>
</evidence>
<keyword evidence="18" id="KW-0460">Magnesium</keyword>
<evidence type="ECO:0000313" key="38">
    <source>
        <dbReference type="EMBL" id="TRY62146.1"/>
    </source>
</evidence>
<dbReference type="InterPro" id="IPR050839">
    <property type="entry name" value="Rho-assoc_Ser/Thr_Kinase"/>
</dbReference>
<evidence type="ECO:0000256" key="5">
    <source>
        <dbReference type="ARBA" id="ARBA00009903"/>
    </source>
</evidence>
<dbReference type="PANTHER" id="PTHR22988:SF73">
    <property type="entry name" value="RHO-ASSOCIATED PROTEIN KINASE"/>
    <property type="match status" value="1"/>
</dbReference>
<comment type="catalytic activity">
    <reaction evidence="22">
        <text>L-threonyl-[protein] + ATP = O-phospho-L-threonyl-[protein] + ADP + H(+)</text>
        <dbReference type="Rhea" id="RHEA:46608"/>
        <dbReference type="Rhea" id="RHEA-COMP:11060"/>
        <dbReference type="Rhea" id="RHEA-COMP:11605"/>
        <dbReference type="ChEBI" id="CHEBI:15378"/>
        <dbReference type="ChEBI" id="CHEBI:30013"/>
        <dbReference type="ChEBI" id="CHEBI:30616"/>
        <dbReference type="ChEBI" id="CHEBI:61977"/>
        <dbReference type="ChEBI" id="CHEBI:456216"/>
        <dbReference type="EC" id="2.7.11.1"/>
    </reaction>
</comment>
<evidence type="ECO:0000256" key="3">
    <source>
        <dbReference type="ARBA" id="ARBA00004245"/>
    </source>
</evidence>
<evidence type="ECO:0000259" key="34">
    <source>
        <dbReference type="PROSITE" id="PS50011"/>
    </source>
</evidence>
<dbReference type="Gene3D" id="1.20.5.340">
    <property type="match status" value="1"/>
</dbReference>
<dbReference type="Pfam" id="PF00433">
    <property type="entry name" value="Pkinase_C"/>
    <property type="match status" value="1"/>
</dbReference>
<evidence type="ECO:0000259" key="36">
    <source>
        <dbReference type="PROSITE" id="PS51285"/>
    </source>
</evidence>
<dbReference type="GO" id="GO:0072518">
    <property type="term" value="F:Rho-dependent protein serine/threonine kinase activity"/>
    <property type="evidence" value="ECO:0007669"/>
    <property type="project" value="TreeGrafter"/>
</dbReference>
<feature type="region of interest" description="Disordered" evidence="32">
    <location>
        <begin position="621"/>
        <end position="642"/>
    </location>
</feature>
<dbReference type="GO" id="GO:0005524">
    <property type="term" value="F:ATP binding"/>
    <property type="evidence" value="ECO:0007669"/>
    <property type="project" value="UniProtKB-UniRule"/>
</dbReference>
<evidence type="ECO:0000256" key="12">
    <source>
        <dbReference type="ARBA" id="ARBA00022723"/>
    </source>
</evidence>
<comment type="caution">
    <text evidence="38">The sequence shown here is derived from an EMBL/GenBank/DDBJ whole genome shotgun (WGS) entry which is preliminary data.</text>
</comment>
<dbReference type="SUPFAM" id="SSF50729">
    <property type="entry name" value="PH domain-like"/>
    <property type="match status" value="1"/>
</dbReference>
<dbReference type="Gene3D" id="1.20.5.730">
    <property type="entry name" value="Single helix bin"/>
    <property type="match status" value="1"/>
</dbReference>
<dbReference type="EMBL" id="VCGU01000459">
    <property type="protein sequence ID" value="TRY62146.1"/>
    <property type="molecule type" value="Genomic_DNA"/>
</dbReference>
<evidence type="ECO:0000256" key="6">
    <source>
        <dbReference type="ARBA" id="ARBA00012513"/>
    </source>
</evidence>
<name>A0A553N9M7_TIGCA</name>
<evidence type="ECO:0000256" key="30">
    <source>
        <dbReference type="PROSITE-ProRule" id="PRU10141"/>
    </source>
</evidence>
<dbReference type="GO" id="GO:0032154">
    <property type="term" value="C:cleavage furrow"/>
    <property type="evidence" value="ECO:0007669"/>
    <property type="project" value="UniProtKB-SubCell"/>
</dbReference>
<dbReference type="InterPro" id="IPR000961">
    <property type="entry name" value="AGC-kinase_C"/>
</dbReference>
<comment type="cofactor">
    <cofactor evidence="1">
        <name>Mg(2+)</name>
        <dbReference type="ChEBI" id="CHEBI:18420"/>
    </cofactor>
</comment>
<dbReference type="SMART" id="SM00109">
    <property type="entry name" value="C1"/>
    <property type="match status" value="1"/>
</dbReference>
<dbReference type="InterPro" id="IPR057529">
    <property type="entry name" value="MRCK/ROCK_PH"/>
</dbReference>
<dbReference type="FunFam" id="2.30.29.30:FF:000308">
    <property type="entry name" value="Rho-associated protein kinase 1"/>
    <property type="match status" value="1"/>
</dbReference>
<evidence type="ECO:0000256" key="21">
    <source>
        <dbReference type="ARBA" id="ARBA00023212"/>
    </source>
</evidence>
<feature type="region of interest" description="Disordered" evidence="32">
    <location>
        <begin position="1069"/>
        <end position="1097"/>
    </location>
</feature>
<dbReference type="GO" id="GO:0005737">
    <property type="term" value="C:cytoplasm"/>
    <property type="evidence" value="ECO:0007669"/>
    <property type="project" value="TreeGrafter"/>
</dbReference>
<dbReference type="PROSITE" id="PS00108">
    <property type="entry name" value="PROTEIN_KINASE_ST"/>
    <property type="match status" value="1"/>
</dbReference>
<dbReference type="CDD" id="cd22250">
    <property type="entry name" value="ROCK_SBD"/>
    <property type="match status" value="1"/>
</dbReference>
<dbReference type="Pfam" id="PF00069">
    <property type="entry name" value="Pkinase"/>
    <property type="match status" value="1"/>
</dbReference>
<evidence type="ECO:0000256" key="10">
    <source>
        <dbReference type="ARBA" id="ARBA00022553"/>
    </source>
</evidence>
<evidence type="ECO:0000313" key="39">
    <source>
        <dbReference type="Proteomes" id="UP000318571"/>
    </source>
</evidence>
<dbReference type="InterPro" id="IPR046349">
    <property type="entry name" value="C1-like_sf"/>
</dbReference>
<dbReference type="Gene3D" id="2.30.29.30">
    <property type="entry name" value="Pleckstrin-homology domain (PH domain)/Phosphotyrosine-binding domain (PTB)"/>
    <property type="match status" value="1"/>
</dbReference>
<dbReference type="EC" id="2.7.11.1" evidence="6"/>